<dbReference type="SUPFAM" id="SSF53448">
    <property type="entry name" value="Nucleotide-diphospho-sugar transferases"/>
    <property type="match status" value="1"/>
</dbReference>
<dbReference type="InterPro" id="IPR001173">
    <property type="entry name" value="Glyco_trans_2-like"/>
</dbReference>
<dbReference type="AlphaFoldDB" id="A0A9R1C904"/>
<name>A0A9R1C904_9BACT</name>
<feature type="domain" description="Glycosyltransferase 2-like" evidence="3">
    <location>
        <begin position="9"/>
        <end position="169"/>
    </location>
</feature>
<accession>A0A9R1C904</accession>
<sequence>MPQEPYTVSILVPVYGMEKYIERCARSIFEQTYHNLDIVFVDDCTPDKSIEILKRVLEEYSDRKAQTRIIRHEHNRGLAAARNTAVAAAVGTFLMHVDSDDWIENDAVEELVKKQIETGAEIVTGVMVINEQTLDDNYVEPTYKDKDEMMVHILSQIHHHEMAGRLVKRSLYTDYQLKALEGVNQGEDWRMTPMLLWYASGIVRLNKTTYHYFMNMESMCNSKKSMDEALKFYHDTYTNYSSLMSFFEDKSLLYHDIVLNVSCSNCYSYMVEMYKYHSQMAFYKYRHELLCRYGSVLRQRLGSKINFILRLPLSYFVLRAYLRIGKRFMAS</sequence>
<evidence type="ECO:0000256" key="1">
    <source>
        <dbReference type="ARBA" id="ARBA00022676"/>
    </source>
</evidence>
<comment type="caution">
    <text evidence="4">The sequence shown here is derived from an EMBL/GenBank/DDBJ whole genome shotgun (WGS) entry which is preliminary data.</text>
</comment>
<dbReference type="Gene3D" id="3.90.550.10">
    <property type="entry name" value="Spore Coat Polysaccharide Biosynthesis Protein SpsA, Chain A"/>
    <property type="match status" value="1"/>
</dbReference>
<keyword evidence="5" id="KW-1185">Reference proteome</keyword>
<dbReference type="RefSeq" id="WP_223929802.1">
    <property type="nucleotide sequence ID" value="NZ_BPTU01000003.1"/>
</dbReference>
<evidence type="ECO:0000313" key="4">
    <source>
        <dbReference type="EMBL" id="GJG58217.1"/>
    </source>
</evidence>
<keyword evidence="1" id="KW-0328">Glycosyltransferase</keyword>
<evidence type="ECO:0000256" key="2">
    <source>
        <dbReference type="ARBA" id="ARBA00022679"/>
    </source>
</evidence>
<dbReference type="Proteomes" id="UP000825483">
    <property type="component" value="Unassembled WGS sequence"/>
</dbReference>
<dbReference type="InterPro" id="IPR029044">
    <property type="entry name" value="Nucleotide-diphossugar_trans"/>
</dbReference>
<dbReference type="PANTHER" id="PTHR22916">
    <property type="entry name" value="GLYCOSYLTRANSFERASE"/>
    <property type="match status" value="1"/>
</dbReference>
<dbReference type="EMBL" id="BPUB01000001">
    <property type="protein sequence ID" value="GJG58217.1"/>
    <property type="molecule type" value="Genomic_DNA"/>
</dbReference>
<dbReference type="Pfam" id="PF00535">
    <property type="entry name" value="Glycos_transf_2"/>
    <property type="match status" value="1"/>
</dbReference>
<evidence type="ECO:0000259" key="3">
    <source>
        <dbReference type="Pfam" id="PF00535"/>
    </source>
</evidence>
<dbReference type="GeneID" id="72467999"/>
<organism evidence="4 5">
    <name type="scientific">Prevotella lacticifex</name>
    <dbReference type="NCBI Taxonomy" id="2854755"/>
    <lineage>
        <taxon>Bacteria</taxon>
        <taxon>Pseudomonadati</taxon>
        <taxon>Bacteroidota</taxon>
        <taxon>Bacteroidia</taxon>
        <taxon>Bacteroidales</taxon>
        <taxon>Prevotellaceae</taxon>
        <taxon>Prevotella</taxon>
    </lineage>
</organism>
<reference evidence="4" key="1">
    <citation type="journal article" date="2022" name="Int. J. Syst. Evol. Microbiol.">
        <title>Prevotella lacticifex sp. nov., isolated from the rumen of cows.</title>
        <authorList>
            <person name="Shinkai T."/>
            <person name="Ikeyama N."/>
            <person name="Kumagai M."/>
            <person name="Ohmori H."/>
            <person name="Sakamoto M."/>
            <person name="Ohkuma M."/>
            <person name="Mitsumori M."/>
        </authorList>
    </citation>
    <scope>NUCLEOTIDE SEQUENCE</scope>
    <source>
        <strain evidence="4">R5076</strain>
    </source>
</reference>
<dbReference type="CDD" id="cd00761">
    <property type="entry name" value="Glyco_tranf_GTA_type"/>
    <property type="match status" value="1"/>
</dbReference>
<proteinExistence type="predicted"/>
<gene>
    <name evidence="4" type="ORF">PRLR5076_10680</name>
</gene>
<protein>
    <submittedName>
        <fullName evidence="4">Glycosyl transferase</fullName>
    </submittedName>
</protein>
<dbReference type="PANTHER" id="PTHR22916:SF51">
    <property type="entry name" value="GLYCOSYLTRANSFERASE EPSH-RELATED"/>
    <property type="match status" value="1"/>
</dbReference>
<keyword evidence="2 4" id="KW-0808">Transferase</keyword>
<evidence type="ECO:0000313" key="5">
    <source>
        <dbReference type="Proteomes" id="UP000825483"/>
    </source>
</evidence>
<dbReference type="GO" id="GO:0016758">
    <property type="term" value="F:hexosyltransferase activity"/>
    <property type="evidence" value="ECO:0007669"/>
    <property type="project" value="UniProtKB-ARBA"/>
</dbReference>